<comment type="caution">
    <text evidence="2">The sequence shown here is derived from an EMBL/GenBank/DDBJ whole genome shotgun (WGS) entry which is preliminary data.</text>
</comment>
<gene>
    <name evidence="2" type="ORF">LX32DRAFT_357214</name>
</gene>
<evidence type="ECO:0000256" key="1">
    <source>
        <dbReference type="SAM" id="Phobius"/>
    </source>
</evidence>
<name>A0AAD9HIC7_9PEZI</name>
<protein>
    <submittedName>
        <fullName evidence="2">Uncharacterized protein</fullName>
    </submittedName>
</protein>
<dbReference type="Proteomes" id="UP001232148">
    <property type="component" value="Unassembled WGS sequence"/>
</dbReference>
<accession>A0AAD9HIC7</accession>
<proteinExistence type="predicted"/>
<keyword evidence="1" id="KW-0812">Transmembrane</keyword>
<keyword evidence="3" id="KW-1185">Reference proteome</keyword>
<reference evidence="2" key="1">
    <citation type="submission" date="2021-06" db="EMBL/GenBank/DDBJ databases">
        <title>Comparative genomics, transcriptomics and evolutionary studies reveal genomic signatures of adaptation to plant cell wall in hemibiotrophic fungi.</title>
        <authorList>
            <consortium name="DOE Joint Genome Institute"/>
            <person name="Baroncelli R."/>
            <person name="Diaz J.F."/>
            <person name="Benocci T."/>
            <person name="Peng M."/>
            <person name="Battaglia E."/>
            <person name="Haridas S."/>
            <person name="Andreopoulos W."/>
            <person name="Labutti K."/>
            <person name="Pangilinan J."/>
            <person name="Floch G.L."/>
            <person name="Makela M.R."/>
            <person name="Henrissat B."/>
            <person name="Grigoriev I.V."/>
            <person name="Crouch J.A."/>
            <person name="De Vries R.P."/>
            <person name="Sukno S.A."/>
            <person name="Thon M.R."/>
        </authorList>
    </citation>
    <scope>NUCLEOTIDE SEQUENCE</scope>
    <source>
        <strain evidence="2">MAFF235873</strain>
    </source>
</reference>
<keyword evidence="1" id="KW-0472">Membrane</keyword>
<keyword evidence="1" id="KW-1133">Transmembrane helix</keyword>
<evidence type="ECO:0000313" key="2">
    <source>
        <dbReference type="EMBL" id="KAK2029378.1"/>
    </source>
</evidence>
<organism evidence="2 3">
    <name type="scientific">Colletotrichum zoysiae</name>
    <dbReference type="NCBI Taxonomy" id="1216348"/>
    <lineage>
        <taxon>Eukaryota</taxon>
        <taxon>Fungi</taxon>
        <taxon>Dikarya</taxon>
        <taxon>Ascomycota</taxon>
        <taxon>Pezizomycotina</taxon>
        <taxon>Sordariomycetes</taxon>
        <taxon>Hypocreomycetidae</taxon>
        <taxon>Glomerellales</taxon>
        <taxon>Glomerellaceae</taxon>
        <taxon>Colletotrichum</taxon>
        <taxon>Colletotrichum graminicola species complex</taxon>
    </lineage>
</organism>
<sequence length="268" mass="29239">MAEVQRNYPHTHHPASLDKKWALLFHYTILSLYLLFSSTPLSNDLSPLLRLVFPVIRSSLTFLFSLPLLASNSAPETSGPCYNREDLRVQICRMGARNRQRSMSAADTSPPPGILTSLPPFLPIRLLWTTPFAAFPPQVSQRMCLAGSGSRHGVSSPISAACGAGPHNLLIHVHLPLCSMHTSTHHGVLGDISEPSGPKHMTLTIVVGPTLSVASTRIRRAPARNESYPASIHNQHLYKDANGLKYGRSLLIFFIKVGDLSSSPNALV</sequence>
<dbReference type="AlphaFoldDB" id="A0AAD9HIC7"/>
<evidence type="ECO:0000313" key="3">
    <source>
        <dbReference type="Proteomes" id="UP001232148"/>
    </source>
</evidence>
<dbReference type="EMBL" id="MU842864">
    <property type="protein sequence ID" value="KAK2029378.1"/>
    <property type="molecule type" value="Genomic_DNA"/>
</dbReference>
<feature type="transmembrane region" description="Helical" evidence="1">
    <location>
        <begin position="21"/>
        <end position="39"/>
    </location>
</feature>